<evidence type="ECO:0000313" key="1">
    <source>
        <dbReference type="EMBL" id="OLP06424.1"/>
    </source>
</evidence>
<evidence type="ECO:0000313" key="2">
    <source>
        <dbReference type="Proteomes" id="UP000185911"/>
    </source>
</evidence>
<dbReference type="AlphaFoldDB" id="A0A1Q8YEC7"/>
<dbReference type="Proteomes" id="UP000185911">
    <property type="component" value="Unassembled WGS sequence"/>
</dbReference>
<keyword evidence="2" id="KW-1185">Reference proteome</keyword>
<gene>
    <name evidence="1" type="ORF">BLL52_2660</name>
</gene>
<sequence length="85" mass="8955">MAKADTKTKIVADGLRYKSKVSGSPFTAATSFGAATMSCFLCGKHRARSQMISKKILGKSQAVCSPTCKALDLALEEANKKPASD</sequence>
<name>A0A1Q8YEC7_9BURK</name>
<proteinExistence type="predicted"/>
<organism evidence="1 2">
    <name type="scientific">Rhodoferax antarcticus ANT.BR</name>
    <dbReference type="NCBI Taxonomy" id="1111071"/>
    <lineage>
        <taxon>Bacteria</taxon>
        <taxon>Pseudomonadati</taxon>
        <taxon>Pseudomonadota</taxon>
        <taxon>Betaproteobacteria</taxon>
        <taxon>Burkholderiales</taxon>
        <taxon>Comamonadaceae</taxon>
        <taxon>Rhodoferax</taxon>
    </lineage>
</organism>
<dbReference type="RefSeq" id="WP_075586860.1">
    <property type="nucleotide sequence ID" value="NZ_MSYM01000013.1"/>
</dbReference>
<comment type="caution">
    <text evidence="1">The sequence shown here is derived from an EMBL/GenBank/DDBJ whole genome shotgun (WGS) entry which is preliminary data.</text>
</comment>
<dbReference type="EMBL" id="MSYM01000013">
    <property type="protein sequence ID" value="OLP06424.1"/>
    <property type="molecule type" value="Genomic_DNA"/>
</dbReference>
<dbReference type="STRING" id="81479.RA876_07395"/>
<reference evidence="1 2" key="1">
    <citation type="submission" date="2017-01" db="EMBL/GenBank/DDBJ databases">
        <title>Genome sequence of Rhodoferax antarcticus ANT.BR, a psychrophilic purple nonsulfur bacterium from an Antarctic microbial mat.</title>
        <authorList>
            <person name="Baker J."/>
            <person name="Riester C."/>
            <person name="Skinner B."/>
            <person name="Newell A."/>
            <person name="Swingley W."/>
            <person name="Madigan M."/>
            <person name="Jung D."/>
            <person name="Asao M."/>
            <person name="Chen M."/>
            <person name="Loughlin P."/>
            <person name="Pan H."/>
            <person name="Lin S."/>
            <person name="Li N."/>
            <person name="Shaw J."/>
            <person name="Prado M."/>
            <person name="Sherman C."/>
            <person name="Li X."/>
            <person name="Tang J."/>
            <person name="Blankenship R."/>
            <person name="Zhao T."/>
            <person name="Touchman J."/>
            <person name="Sattley M."/>
        </authorList>
    </citation>
    <scope>NUCLEOTIDE SEQUENCE [LARGE SCALE GENOMIC DNA]</scope>
    <source>
        <strain evidence="1 2">ANT.BR</strain>
    </source>
</reference>
<accession>A0A1Q8YEC7</accession>
<protein>
    <submittedName>
        <fullName evidence="1">Uncharacterized protein</fullName>
    </submittedName>
</protein>